<reference evidence="5 6" key="1">
    <citation type="submission" date="2009-11" db="EMBL/GenBank/DDBJ databases">
        <title>Annotation of Allomyces macrogynus ATCC 38327.</title>
        <authorList>
            <consortium name="The Broad Institute Genome Sequencing Platform"/>
            <person name="Russ C."/>
            <person name="Cuomo C."/>
            <person name="Burger G."/>
            <person name="Gray M.W."/>
            <person name="Holland P.W.H."/>
            <person name="King N."/>
            <person name="Lang F.B.F."/>
            <person name="Roger A.J."/>
            <person name="Ruiz-Trillo I."/>
            <person name="Young S.K."/>
            <person name="Zeng Q."/>
            <person name="Gargeya S."/>
            <person name="Fitzgerald M."/>
            <person name="Haas B."/>
            <person name="Abouelleil A."/>
            <person name="Alvarado L."/>
            <person name="Arachchi H.M."/>
            <person name="Berlin A."/>
            <person name="Chapman S.B."/>
            <person name="Gearin G."/>
            <person name="Goldberg J."/>
            <person name="Griggs A."/>
            <person name="Gujja S."/>
            <person name="Hansen M."/>
            <person name="Heiman D."/>
            <person name="Howarth C."/>
            <person name="Larimer J."/>
            <person name="Lui A."/>
            <person name="MacDonald P.J.P."/>
            <person name="McCowen C."/>
            <person name="Montmayeur A."/>
            <person name="Murphy C."/>
            <person name="Neiman D."/>
            <person name="Pearson M."/>
            <person name="Priest M."/>
            <person name="Roberts A."/>
            <person name="Saif S."/>
            <person name="Shea T."/>
            <person name="Sisk P."/>
            <person name="Stolte C."/>
            <person name="Sykes S."/>
            <person name="Wortman J."/>
            <person name="Nusbaum C."/>
            <person name="Birren B."/>
        </authorList>
    </citation>
    <scope>NUCLEOTIDE SEQUENCE [LARGE SCALE GENOMIC DNA]</scope>
    <source>
        <strain evidence="5 6">ATCC 38327</strain>
    </source>
</reference>
<dbReference type="PANTHER" id="PTHR47775">
    <property type="entry name" value="BUD SITE SELECTION PROTEIN 14"/>
    <property type="match status" value="1"/>
</dbReference>
<feature type="compositionally biased region" description="Acidic residues" evidence="3">
    <location>
        <begin position="204"/>
        <end position="213"/>
    </location>
</feature>
<keyword evidence="1 2" id="KW-0728">SH3 domain</keyword>
<feature type="compositionally biased region" description="Low complexity" evidence="3">
    <location>
        <begin position="725"/>
        <end position="741"/>
    </location>
</feature>
<dbReference type="GO" id="GO:0008104">
    <property type="term" value="P:intracellular protein localization"/>
    <property type="evidence" value="ECO:0007669"/>
    <property type="project" value="TreeGrafter"/>
</dbReference>
<reference evidence="6" key="2">
    <citation type="submission" date="2009-11" db="EMBL/GenBank/DDBJ databases">
        <title>The Genome Sequence of Allomyces macrogynus strain ATCC 38327.</title>
        <authorList>
            <consortium name="The Broad Institute Genome Sequencing Platform"/>
            <person name="Russ C."/>
            <person name="Cuomo C."/>
            <person name="Shea T."/>
            <person name="Young S.K."/>
            <person name="Zeng Q."/>
            <person name="Koehrsen M."/>
            <person name="Haas B."/>
            <person name="Borodovsky M."/>
            <person name="Guigo R."/>
            <person name="Alvarado L."/>
            <person name="Berlin A."/>
            <person name="Borenstein D."/>
            <person name="Chen Z."/>
            <person name="Engels R."/>
            <person name="Freedman E."/>
            <person name="Gellesch M."/>
            <person name="Goldberg J."/>
            <person name="Griggs A."/>
            <person name="Gujja S."/>
            <person name="Heiman D."/>
            <person name="Hepburn T."/>
            <person name="Howarth C."/>
            <person name="Jen D."/>
            <person name="Larson L."/>
            <person name="Lewis B."/>
            <person name="Mehta T."/>
            <person name="Park D."/>
            <person name="Pearson M."/>
            <person name="Roberts A."/>
            <person name="Saif S."/>
            <person name="Shenoy N."/>
            <person name="Sisk P."/>
            <person name="Stolte C."/>
            <person name="Sykes S."/>
            <person name="Walk T."/>
            <person name="White J."/>
            <person name="Yandava C."/>
            <person name="Burger G."/>
            <person name="Gray M.W."/>
            <person name="Holland P.W.H."/>
            <person name="King N."/>
            <person name="Lang F.B.F."/>
            <person name="Roger A.J."/>
            <person name="Ruiz-Trillo I."/>
            <person name="Lander E."/>
            <person name="Nusbaum C."/>
        </authorList>
    </citation>
    <scope>NUCLEOTIDE SEQUENCE [LARGE SCALE GENOMIC DNA]</scope>
    <source>
        <strain evidence="6">ATCC 38327</strain>
    </source>
</reference>
<dbReference type="OrthoDB" id="196165at2759"/>
<dbReference type="AlphaFoldDB" id="A0A0L0RWL8"/>
<feature type="region of interest" description="Disordered" evidence="3">
    <location>
        <begin position="157"/>
        <end position="262"/>
    </location>
</feature>
<feature type="compositionally biased region" description="Basic and acidic residues" evidence="3">
    <location>
        <begin position="157"/>
        <end position="166"/>
    </location>
</feature>
<dbReference type="GO" id="GO:0051286">
    <property type="term" value="C:cell tip"/>
    <property type="evidence" value="ECO:0007669"/>
    <property type="project" value="TreeGrafter"/>
</dbReference>
<dbReference type="eggNOG" id="ENOG502R17J">
    <property type="taxonomic scope" value="Eukaryota"/>
</dbReference>
<feature type="region of interest" description="Disordered" evidence="3">
    <location>
        <begin position="280"/>
        <end position="303"/>
    </location>
</feature>
<feature type="region of interest" description="Disordered" evidence="3">
    <location>
        <begin position="331"/>
        <end position="357"/>
    </location>
</feature>
<dbReference type="EMBL" id="GG745328">
    <property type="protein sequence ID" value="KNE54510.1"/>
    <property type="molecule type" value="Genomic_DNA"/>
</dbReference>
<evidence type="ECO:0000256" key="3">
    <source>
        <dbReference type="SAM" id="MobiDB-lite"/>
    </source>
</evidence>
<dbReference type="STRING" id="578462.A0A0L0RWL8"/>
<accession>A0A0L0RWL8</accession>
<dbReference type="PROSITE" id="PS50002">
    <property type="entry name" value="SH3"/>
    <property type="match status" value="1"/>
</dbReference>
<sequence length="772" mass="81083">MSATLADDDQARPRRAADGMTIDVAAAEAAASPLATAVEGGDDRTPTSEDGSDHIESDEDLDDDDDDHGAYHAPMSPTAPLDDDIDFSLVYALHTFVATMEGQVAVVRNEPLILLDDSNSYWWLVKPLRSNTIGYIPAEIVETPYERLARVNRQKNIERAQPHAHDIPGAPSKSTRPSENPKTVQFPLDPRGGYYEYSPAVSEADSDEEDDEFLMGHDADEDGSVHSEEDAAMHEAEKPASDTGSADHDVDDEDEAEKARHRTSIGAGLLLRNRDDFEAEEDEVAPEIAHEKPAESEVGSGVSAAEDSTVLSFANDAVAPAAEAAAAVTETATPSISVTPAATSPVSSSAAPSTGGASSQELDAITVLRIFPGQCSIPADVAQFKTVVVTKTMTVRELVRQAVLKYRLIGPLAAVPNQPLADDDFFLTLTFTSAAHPNHHELHPDQIVLEALTAYQQQAELEARTSTSSPALAPANKKPTGARRALARFASKLYTPTLLASTRPSSHHIPKPILQVISPQDSTSIKLMLHQRSVVAAGGIAPAAAAAAAAAPAAPLTGDQLIRVVLHGEPTTADASGDTVRMAKILKVRRADTVAEVMRSALLKFARSEGRALGSIEEYDLVVDGIPGALPLDQGTPLPAITAARTYPTYLLIPRPAPAVPVPSAAVVSATTTIKRTSIDRPVRASSLLVDTQQRGLAVSPAVAPALTVVTATATASAPAAATAAAPPAPAPLDSLAPPSAGSTSGKRFSELLSEAQSLDLMHLFDENASQS</sequence>
<dbReference type="InterPro" id="IPR036028">
    <property type="entry name" value="SH3-like_dom_sf"/>
</dbReference>
<protein>
    <recommendedName>
        <fullName evidence="4">SH3 domain-containing protein</fullName>
    </recommendedName>
</protein>
<dbReference type="Pfam" id="PF00018">
    <property type="entry name" value="SH3_1"/>
    <property type="match status" value="1"/>
</dbReference>
<feature type="domain" description="SH3" evidence="4">
    <location>
        <begin position="85"/>
        <end position="146"/>
    </location>
</feature>
<feature type="compositionally biased region" description="Acidic residues" evidence="3">
    <location>
        <begin position="56"/>
        <end position="67"/>
    </location>
</feature>
<dbReference type="GO" id="GO:0030950">
    <property type="term" value="P:establishment or maintenance of actin cytoskeleton polarity"/>
    <property type="evidence" value="ECO:0007669"/>
    <property type="project" value="TreeGrafter"/>
</dbReference>
<feature type="region of interest" description="Disordered" evidence="3">
    <location>
        <begin position="463"/>
        <end position="482"/>
    </location>
</feature>
<feature type="compositionally biased region" description="Basic and acidic residues" evidence="3">
    <location>
        <begin position="41"/>
        <end position="55"/>
    </location>
</feature>
<feature type="region of interest" description="Disordered" evidence="3">
    <location>
        <begin position="1"/>
        <end position="78"/>
    </location>
</feature>
<dbReference type="InterPro" id="IPR001452">
    <property type="entry name" value="SH3_domain"/>
</dbReference>
<feature type="compositionally biased region" description="Polar residues" evidence="3">
    <location>
        <begin position="172"/>
        <end position="183"/>
    </location>
</feature>
<evidence type="ECO:0000313" key="6">
    <source>
        <dbReference type="Proteomes" id="UP000054350"/>
    </source>
</evidence>
<dbReference type="SMART" id="SM00326">
    <property type="entry name" value="SH3"/>
    <property type="match status" value="1"/>
</dbReference>
<dbReference type="SUPFAM" id="SSF50044">
    <property type="entry name" value="SH3-domain"/>
    <property type="match status" value="1"/>
</dbReference>
<dbReference type="Proteomes" id="UP000054350">
    <property type="component" value="Unassembled WGS sequence"/>
</dbReference>
<evidence type="ECO:0000313" key="5">
    <source>
        <dbReference type="EMBL" id="KNE54510.1"/>
    </source>
</evidence>
<evidence type="ECO:0000256" key="2">
    <source>
        <dbReference type="PROSITE-ProRule" id="PRU00192"/>
    </source>
</evidence>
<keyword evidence="6" id="KW-1185">Reference proteome</keyword>
<dbReference type="InterPro" id="IPR053039">
    <property type="entry name" value="Polarity_Bud-Selection_Reg"/>
</dbReference>
<feature type="compositionally biased region" description="Low complexity" evidence="3">
    <location>
        <begin position="25"/>
        <end position="37"/>
    </location>
</feature>
<dbReference type="GO" id="GO:0015630">
    <property type="term" value="C:microtubule cytoskeleton"/>
    <property type="evidence" value="ECO:0007669"/>
    <property type="project" value="TreeGrafter"/>
</dbReference>
<dbReference type="Gene3D" id="2.30.30.40">
    <property type="entry name" value="SH3 Domains"/>
    <property type="match status" value="1"/>
</dbReference>
<gene>
    <name evidence="5" type="ORF">AMAG_00481</name>
</gene>
<organism evidence="5 6">
    <name type="scientific">Allomyces macrogynus (strain ATCC 38327)</name>
    <name type="common">Allomyces javanicus var. macrogynus</name>
    <dbReference type="NCBI Taxonomy" id="578462"/>
    <lineage>
        <taxon>Eukaryota</taxon>
        <taxon>Fungi</taxon>
        <taxon>Fungi incertae sedis</taxon>
        <taxon>Blastocladiomycota</taxon>
        <taxon>Blastocladiomycetes</taxon>
        <taxon>Blastocladiales</taxon>
        <taxon>Blastocladiaceae</taxon>
        <taxon>Allomyces</taxon>
    </lineage>
</organism>
<proteinExistence type="predicted"/>
<name>A0A0L0RWL8_ALLM3</name>
<feature type="region of interest" description="Disordered" evidence="3">
    <location>
        <begin position="725"/>
        <end position="749"/>
    </location>
</feature>
<evidence type="ECO:0000256" key="1">
    <source>
        <dbReference type="ARBA" id="ARBA00022443"/>
    </source>
</evidence>
<dbReference type="Gene3D" id="3.10.20.90">
    <property type="entry name" value="Phosphatidylinositol 3-kinase Catalytic Subunit, Chain A, domain 1"/>
    <property type="match status" value="1"/>
</dbReference>
<dbReference type="PANTHER" id="PTHR47775:SF1">
    <property type="entry name" value="BUD SITE SELECTION PROTEIN 14"/>
    <property type="match status" value="1"/>
</dbReference>
<dbReference type="VEuPathDB" id="FungiDB:AMAG_00481"/>
<feature type="compositionally biased region" description="Basic and acidic residues" evidence="3">
    <location>
        <begin position="214"/>
        <end position="248"/>
    </location>
</feature>
<evidence type="ECO:0000259" key="4">
    <source>
        <dbReference type="PROSITE" id="PS50002"/>
    </source>
</evidence>